<sequence>MPEGLKMPSAKTRNAIITVVVAVVALVLAVTLSSRDSDSSASSVAKSSSAQSSTVQAKPGATTKAAPSSSVPSSSAPSSSAPSSSAVKTTQQTNSDAPTRVLATLVEIDAGRWPDSANAPGTKGGITFRNSEGRLPAVGAGGGRVVYQEWDVNAKKNGQGRDAERIVTGNDGSAWYTLDHYDTFVRIR</sequence>
<feature type="compositionally biased region" description="Polar residues" evidence="3">
    <location>
        <begin position="88"/>
        <end position="97"/>
    </location>
</feature>
<proteinExistence type="predicted"/>
<dbReference type="SUPFAM" id="SSF53933">
    <property type="entry name" value="Microbial ribonucleases"/>
    <property type="match status" value="1"/>
</dbReference>
<evidence type="ECO:0000256" key="1">
    <source>
        <dbReference type="ARBA" id="ARBA00022722"/>
    </source>
</evidence>
<evidence type="ECO:0000313" key="5">
    <source>
        <dbReference type="Proteomes" id="UP000002204"/>
    </source>
</evidence>
<dbReference type="GO" id="GO:0016787">
    <property type="term" value="F:hydrolase activity"/>
    <property type="evidence" value="ECO:0007669"/>
    <property type="project" value="UniProtKB-KW"/>
</dbReference>
<dbReference type="Proteomes" id="UP000002204">
    <property type="component" value="Chromosome"/>
</dbReference>
<dbReference type="Gene3D" id="3.10.450.30">
    <property type="entry name" value="Microbial ribonucleases"/>
    <property type="match status" value="1"/>
</dbReference>
<dbReference type="GO" id="GO:0003723">
    <property type="term" value="F:RNA binding"/>
    <property type="evidence" value="ECO:0007669"/>
    <property type="project" value="InterPro"/>
</dbReference>
<dbReference type="EC" id="3.1.-.-" evidence="4"/>
<name>C0ZWI1_RHOE4</name>
<dbReference type="eggNOG" id="COG4290">
    <property type="taxonomic scope" value="Bacteria"/>
</dbReference>
<evidence type="ECO:0000313" key="4">
    <source>
        <dbReference type="EMBL" id="BAH32716.1"/>
    </source>
</evidence>
<reference evidence="5" key="1">
    <citation type="submission" date="2005-03" db="EMBL/GenBank/DDBJ databases">
        <title>Comparison of the complete genome sequences of Rhodococcus erythropolis PR4 and Rhodococcus opacus B4.</title>
        <authorList>
            <person name="Takarada H."/>
            <person name="Sekine M."/>
            <person name="Hosoyama A."/>
            <person name="Yamada R."/>
            <person name="Fujisawa T."/>
            <person name="Omata S."/>
            <person name="Shimizu A."/>
            <person name="Tsukatani N."/>
            <person name="Tanikawa S."/>
            <person name="Fujita N."/>
            <person name="Harayama S."/>
        </authorList>
    </citation>
    <scope>NUCLEOTIDE SEQUENCE [LARGE SCALE GENOMIC DNA]</scope>
    <source>
        <strain evidence="5">PR4 / NBRC 100887</strain>
    </source>
</reference>
<feature type="region of interest" description="Disordered" evidence="3">
    <location>
        <begin position="37"/>
        <end position="99"/>
    </location>
</feature>
<feature type="compositionally biased region" description="Low complexity" evidence="3">
    <location>
        <begin position="65"/>
        <end position="87"/>
    </location>
</feature>
<dbReference type="InterPro" id="IPR000026">
    <property type="entry name" value="N1-like"/>
</dbReference>
<dbReference type="HOGENOM" id="CLU_112496_1_0_11"/>
<dbReference type="KEGG" id="rer:RER_20080"/>
<dbReference type="InterPro" id="IPR016191">
    <property type="entry name" value="Ribonuclease/ribotoxin"/>
</dbReference>
<protein>
    <submittedName>
        <fullName evidence="4">Putative guanyl-specific ribonuclease</fullName>
        <ecNumber evidence="4">3.1.-.-</ecNumber>
    </submittedName>
</protein>
<evidence type="ECO:0000256" key="3">
    <source>
        <dbReference type="SAM" id="MobiDB-lite"/>
    </source>
</evidence>
<feature type="compositionally biased region" description="Low complexity" evidence="3">
    <location>
        <begin position="37"/>
        <end position="58"/>
    </location>
</feature>
<dbReference type="Pfam" id="PF00545">
    <property type="entry name" value="Ribonuclease"/>
    <property type="match status" value="1"/>
</dbReference>
<dbReference type="EMBL" id="AP008957">
    <property type="protein sequence ID" value="BAH32716.1"/>
    <property type="molecule type" value="Genomic_DNA"/>
</dbReference>
<reference evidence="4 5" key="2">
    <citation type="journal article" date="2006" name="Environ. Microbiol.">
        <title>Sequence analysis of three plasmids harboured in Rhodococcus erythropolis strain PR4.</title>
        <authorList>
            <person name="Sekine M."/>
            <person name="Tanikawa S."/>
            <person name="Omata S."/>
            <person name="Saito M."/>
            <person name="Fujisawa T."/>
            <person name="Tsukatani N."/>
            <person name="Tajima T."/>
            <person name="Sekigawa T."/>
            <person name="Kosugi H."/>
            <person name="Matsuo Y."/>
            <person name="Nishiko R."/>
            <person name="Imamura K."/>
            <person name="Ito M."/>
            <person name="Narita H."/>
            <person name="Tago S."/>
            <person name="Fujita N."/>
            <person name="Harayama S."/>
        </authorList>
    </citation>
    <scope>NUCLEOTIDE SEQUENCE [LARGE SCALE GENOMIC DNA]</scope>
    <source>
        <strain evidence="5">PR4 / NBRC 100887</strain>
    </source>
</reference>
<keyword evidence="1" id="KW-0540">Nuclease</keyword>
<dbReference type="GO" id="GO:0004521">
    <property type="term" value="F:RNA endonuclease activity"/>
    <property type="evidence" value="ECO:0007669"/>
    <property type="project" value="InterPro"/>
</dbReference>
<gene>
    <name evidence="4" type="ordered locus">RER_20080</name>
</gene>
<evidence type="ECO:0000256" key="2">
    <source>
        <dbReference type="ARBA" id="ARBA00022801"/>
    </source>
</evidence>
<organism evidence="4 5">
    <name type="scientific">Rhodococcus erythropolis (strain PR4 / NBRC 100887)</name>
    <dbReference type="NCBI Taxonomy" id="234621"/>
    <lineage>
        <taxon>Bacteria</taxon>
        <taxon>Bacillati</taxon>
        <taxon>Actinomycetota</taxon>
        <taxon>Actinomycetes</taxon>
        <taxon>Mycobacteriales</taxon>
        <taxon>Nocardiaceae</taxon>
        <taxon>Rhodococcus</taxon>
        <taxon>Rhodococcus erythropolis group</taxon>
    </lineage>
</organism>
<keyword evidence="2 4" id="KW-0378">Hydrolase</keyword>
<accession>C0ZWI1</accession>
<dbReference type="AlphaFoldDB" id="C0ZWI1"/>